<evidence type="ECO:0000256" key="1">
    <source>
        <dbReference type="ARBA" id="ARBA00004141"/>
    </source>
</evidence>
<dbReference type="InterPro" id="IPR019594">
    <property type="entry name" value="Glu/Gly-bd"/>
</dbReference>
<feature type="domain" description="Ionotropic glutamate receptor L-glutamate and glycine-binding" evidence="14">
    <location>
        <begin position="1"/>
        <end position="39"/>
    </location>
</feature>
<keyword evidence="3" id="KW-0813">Transport</keyword>
<keyword evidence="16" id="KW-1185">Reference proteome</keyword>
<dbReference type="Gene3D" id="1.10.287.70">
    <property type="match status" value="1"/>
</dbReference>
<keyword evidence="11" id="KW-0407">Ion channel</keyword>
<dbReference type="EMBL" id="JABSTU010000009">
    <property type="protein sequence ID" value="KAH8022467.1"/>
    <property type="molecule type" value="Genomic_DNA"/>
</dbReference>
<accession>A0A9J6DKE2</accession>
<evidence type="ECO:0000256" key="5">
    <source>
        <dbReference type="ARBA" id="ARBA00022989"/>
    </source>
</evidence>
<protein>
    <recommendedName>
        <fullName evidence="17">Ionotropic glutamate receptor C-terminal domain-containing protein</fullName>
    </recommendedName>
</protein>
<keyword evidence="5 12" id="KW-1133">Transmembrane helix</keyword>
<dbReference type="AlphaFoldDB" id="A0A9J6DKE2"/>
<evidence type="ECO:0000256" key="6">
    <source>
        <dbReference type="ARBA" id="ARBA00023065"/>
    </source>
</evidence>
<dbReference type="InterPro" id="IPR001320">
    <property type="entry name" value="Iontro_rcpt_C"/>
</dbReference>
<feature type="transmembrane region" description="Helical" evidence="12">
    <location>
        <begin position="161"/>
        <end position="183"/>
    </location>
</feature>
<evidence type="ECO:0000256" key="4">
    <source>
        <dbReference type="ARBA" id="ARBA00022692"/>
    </source>
</evidence>
<sequence>MTKEADLAIGDITITRERLEYVDFTTPFLQNDLGVLYRNVDHDFHDQSAFLRPWTGELWLCTASAALASSLALAIASRLSAAEWVPAASSRSATMARRSTSCGAYRKAPRRVQTLRNRFTLVDSLWFILGSLLQQGTEVFPRQVAFSAVNMAFNVRKRGALATRIMAVVWWLFALVLITSYTASLASQIIAQHLQAPLIQSIGDLSKQSKINYGCVTKSVARGLLKRPSTVTTAALLRAITSLAFSVDSQAVLQQGEVY</sequence>
<dbReference type="SUPFAM" id="SSF53850">
    <property type="entry name" value="Periplasmic binding protein-like II"/>
    <property type="match status" value="1"/>
</dbReference>
<evidence type="ECO:0000256" key="3">
    <source>
        <dbReference type="ARBA" id="ARBA00022448"/>
    </source>
</evidence>
<evidence type="ECO:0000259" key="14">
    <source>
        <dbReference type="Pfam" id="PF10613"/>
    </source>
</evidence>
<evidence type="ECO:0000256" key="10">
    <source>
        <dbReference type="ARBA" id="ARBA00023286"/>
    </source>
</evidence>
<evidence type="ECO:0000256" key="12">
    <source>
        <dbReference type="SAM" id="Phobius"/>
    </source>
</evidence>
<gene>
    <name evidence="15" type="ORF">HPB51_024566</name>
</gene>
<dbReference type="GO" id="GO:0016020">
    <property type="term" value="C:membrane"/>
    <property type="evidence" value="ECO:0007669"/>
    <property type="project" value="UniProtKB-SubCell"/>
</dbReference>
<dbReference type="Pfam" id="PF10613">
    <property type="entry name" value="Lig_chan-Glu_bd"/>
    <property type="match status" value="1"/>
</dbReference>
<dbReference type="Proteomes" id="UP000821866">
    <property type="component" value="Chromosome 7"/>
</dbReference>
<evidence type="ECO:0000313" key="16">
    <source>
        <dbReference type="Proteomes" id="UP000821866"/>
    </source>
</evidence>
<comment type="similarity">
    <text evidence="2">Belongs to the glutamate-gated ion channel (TC 1.A.10.1) family.</text>
</comment>
<keyword evidence="6" id="KW-0406">Ion transport</keyword>
<evidence type="ECO:0000256" key="8">
    <source>
        <dbReference type="ARBA" id="ARBA00023170"/>
    </source>
</evidence>
<keyword evidence="7 12" id="KW-0472">Membrane</keyword>
<evidence type="ECO:0000256" key="9">
    <source>
        <dbReference type="ARBA" id="ARBA00023180"/>
    </source>
</evidence>
<evidence type="ECO:0000256" key="2">
    <source>
        <dbReference type="ARBA" id="ARBA00008685"/>
    </source>
</evidence>
<dbReference type="Pfam" id="PF00060">
    <property type="entry name" value="Lig_chan"/>
    <property type="match status" value="2"/>
</dbReference>
<comment type="subcellular location">
    <subcellularLocation>
        <location evidence="1">Membrane</location>
        <topology evidence="1">Multi-pass membrane protein</topology>
    </subcellularLocation>
</comment>
<evidence type="ECO:0000313" key="15">
    <source>
        <dbReference type="EMBL" id="KAH8022467.1"/>
    </source>
</evidence>
<keyword evidence="4 12" id="KW-0812">Transmembrane</keyword>
<reference evidence="15" key="1">
    <citation type="journal article" date="2020" name="Cell">
        <title>Large-Scale Comparative Analyses of Tick Genomes Elucidate Their Genetic Diversity and Vector Capacities.</title>
        <authorList>
            <consortium name="Tick Genome and Microbiome Consortium (TIGMIC)"/>
            <person name="Jia N."/>
            <person name="Wang J."/>
            <person name="Shi W."/>
            <person name="Du L."/>
            <person name="Sun Y."/>
            <person name="Zhan W."/>
            <person name="Jiang J.F."/>
            <person name="Wang Q."/>
            <person name="Zhang B."/>
            <person name="Ji P."/>
            <person name="Bell-Sakyi L."/>
            <person name="Cui X.M."/>
            <person name="Yuan T.T."/>
            <person name="Jiang B.G."/>
            <person name="Yang W.F."/>
            <person name="Lam T.T."/>
            <person name="Chang Q.C."/>
            <person name="Ding S.J."/>
            <person name="Wang X.J."/>
            <person name="Zhu J.G."/>
            <person name="Ruan X.D."/>
            <person name="Zhao L."/>
            <person name="Wei J.T."/>
            <person name="Ye R.Z."/>
            <person name="Que T.C."/>
            <person name="Du C.H."/>
            <person name="Zhou Y.H."/>
            <person name="Cheng J.X."/>
            <person name="Dai P.F."/>
            <person name="Guo W.B."/>
            <person name="Han X.H."/>
            <person name="Huang E.J."/>
            <person name="Li L.F."/>
            <person name="Wei W."/>
            <person name="Gao Y.C."/>
            <person name="Liu J.Z."/>
            <person name="Shao H.Z."/>
            <person name="Wang X."/>
            <person name="Wang C.C."/>
            <person name="Yang T.C."/>
            <person name="Huo Q.B."/>
            <person name="Li W."/>
            <person name="Chen H.Y."/>
            <person name="Chen S.E."/>
            <person name="Zhou L.G."/>
            <person name="Ni X.B."/>
            <person name="Tian J.H."/>
            <person name="Sheng Y."/>
            <person name="Liu T."/>
            <person name="Pan Y.S."/>
            <person name="Xia L.Y."/>
            <person name="Li J."/>
            <person name="Zhao F."/>
            <person name="Cao W.C."/>
        </authorList>
    </citation>
    <scope>NUCLEOTIDE SEQUENCE</scope>
    <source>
        <strain evidence="15">Rmic-2018</strain>
    </source>
</reference>
<keyword evidence="9" id="KW-0325">Glycoprotein</keyword>
<evidence type="ECO:0000259" key="13">
    <source>
        <dbReference type="Pfam" id="PF00060"/>
    </source>
</evidence>
<feature type="domain" description="Ionotropic glutamate receptor C-terminal" evidence="13">
    <location>
        <begin position="155"/>
        <end position="210"/>
    </location>
</feature>
<reference evidence="15" key="2">
    <citation type="submission" date="2021-09" db="EMBL/GenBank/DDBJ databases">
        <authorList>
            <person name="Jia N."/>
            <person name="Wang J."/>
            <person name="Shi W."/>
            <person name="Du L."/>
            <person name="Sun Y."/>
            <person name="Zhan W."/>
            <person name="Jiang J."/>
            <person name="Wang Q."/>
            <person name="Zhang B."/>
            <person name="Ji P."/>
            <person name="Sakyi L.B."/>
            <person name="Cui X."/>
            <person name="Yuan T."/>
            <person name="Jiang B."/>
            <person name="Yang W."/>
            <person name="Lam T.T.-Y."/>
            <person name="Chang Q."/>
            <person name="Ding S."/>
            <person name="Wang X."/>
            <person name="Zhu J."/>
            <person name="Ruan X."/>
            <person name="Zhao L."/>
            <person name="Wei J."/>
            <person name="Que T."/>
            <person name="Du C."/>
            <person name="Cheng J."/>
            <person name="Dai P."/>
            <person name="Han X."/>
            <person name="Huang E."/>
            <person name="Gao Y."/>
            <person name="Liu J."/>
            <person name="Shao H."/>
            <person name="Ye R."/>
            <person name="Li L."/>
            <person name="Wei W."/>
            <person name="Wang X."/>
            <person name="Wang C."/>
            <person name="Huo Q."/>
            <person name="Li W."/>
            <person name="Guo W."/>
            <person name="Chen H."/>
            <person name="Chen S."/>
            <person name="Zhou L."/>
            <person name="Zhou L."/>
            <person name="Ni X."/>
            <person name="Tian J."/>
            <person name="Zhou Y."/>
            <person name="Sheng Y."/>
            <person name="Liu T."/>
            <person name="Pan Y."/>
            <person name="Xia L."/>
            <person name="Li J."/>
            <person name="Zhao F."/>
            <person name="Cao W."/>
        </authorList>
    </citation>
    <scope>NUCLEOTIDE SEQUENCE</scope>
    <source>
        <strain evidence="15">Rmic-2018</strain>
        <tissue evidence="15">Larvae</tissue>
    </source>
</reference>
<evidence type="ECO:0008006" key="17">
    <source>
        <dbReference type="Google" id="ProtNLM"/>
    </source>
</evidence>
<dbReference type="VEuPathDB" id="VectorBase:LOC119173714"/>
<comment type="caution">
    <text evidence="15">The sequence shown here is derived from an EMBL/GenBank/DDBJ whole genome shotgun (WGS) entry which is preliminary data.</text>
</comment>
<dbReference type="Gene3D" id="3.40.190.10">
    <property type="entry name" value="Periplasmic binding protein-like II"/>
    <property type="match status" value="1"/>
</dbReference>
<evidence type="ECO:0000256" key="11">
    <source>
        <dbReference type="ARBA" id="ARBA00023303"/>
    </source>
</evidence>
<name>A0A9J6DKE2_RHIMP</name>
<keyword evidence="10" id="KW-1071">Ligand-gated ion channel</keyword>
<dbReference type="InterPro" id="IPR015683">
    <property type="entry name" value="Ionotropic_Glu_rcpt"/>
</dbReference>
<proteinExistence type="inferred from homology"/>
<feature type="domain" description="Ionotropic glutamate receptor C-terminal" evidence="13">
    <location>
        <begin position="57"/>
        <end position="146"/>
    </location>
</feature>
<evidence type="ECO:0000256" key="7">
    <source>
        <dbReference type="ARBA" id="ARBA00023136"/>
    </source>
</evidence>
<dbReference type="PANTHER" id="PTHR18966">
    <property type="entry name" value="IONOTROPIC GLUTAMATE RECEPTOR"/>
    <property type="match status" value="1"/>
</dbReference>
<dbReference type="GO" id="GO:0015276">
    <property type="term" value="F:ligand-gated monoatomic ion channel activity"/>
    <property type="evidence" value="ECO:0007669"/>
    <property type="project" value="InterPro"/>
</dbReference>
<keyword evidence="8" id="KW-0675">Receptor</keyword>
<organism evidence="15 16">
    <name type="scientific">Rhipicephalus microplus</name>
    <name type="common">Cattle tick</name>
    <name type="synonym">Boophilus microplus</name>
    <dbReference type="NCBI Taxonomy" id="6941"/>
    <lineage>
        <taxon>Eukaryota</taxon>
        <taxon>Metazoa</taxon>
        <taxon>Ecdysozoa</taxon>
        <taxon>Arthropoda</taxon>
        <taxon>Chelicerata</taxon>
        <taxon>Arachnida</taxon>
        <taxon>Acari</taxon>
        <taxon>Parasitiformes</taxon>
        <taxon>Ixodida</taxon>
        <taxon>Ixodoidea</taxon>
        <taxon>Ixodidae</taxon>
        <taxon>Rhipicephalinae</taxon>
        <taxon>Rhipicephalus</taxon>
        <taxon>Boophilus</taxon>
    </lineage>
</organism>